<evidence type="ECO:0000256" key="1">
    <source>
        <dbReference type="ARBA" id="ARBA00009998"/>
    </source>
</evidence>
<evidence type="ECO:0000313" key="8">
    <source>
        <dbReference type="Proteomes" id="UP000215027"/>
    </source>
</evidence>
<evidence type="ECO:0000256" key="6">
    <source>
        <dbReference type="HAMAP-Rule" id="MF_00337"/>
    </source>
</evidence>
<reference evidence="7" key="1">
    <citation type="submission" date="2016-01" db="EMBL/GenBank/DDBJ databases">
        <authorList>
            <person name="Mcilroy J.S."/>
            <person name="Karst M S."/>
            <person name="Albertsen M."/>
        </authorList>
    </citation>
    <scope>NUCLEOTIDE SEQUENCE</scope>
    <source>
        <strain evidence="7">Cfx-K</strain>
    </source>
</reference>
<dbReference type="OrthoDB" id="9798666at2"/>
<dbReference type="GO" id="GO:0006308">
    <property type="term" value="P:DNA catabolic process"/>
    <property type="evidence" value="ECO:0007669"/>
    <property type="project" value="UniProtKB-UniRule"/>
</dbReference>
<dbReference type="InterPro" id="IPR037004">
    <property type="entry name" value="Exonuc_VII_ssu_sf"/>
</dbReference>
<evidence type="ECO:0000256" key="5">
    <source>
        <dbReference type="ARBA" id="ARBA00022839"/>
    </source>
</evidence>
<dbReference type="RefSeq" id="WP_095042199.1">
    <property type="nucleotide sequence ID" value="NZ_LN890655.1"/>
</dbReference>
<keyword evidence="4 6" id="KW-0378">Hydrolase</keyword>
<dbReference type="SUPFAM" id="SSF116842">
    <property type="entry name" value="XseB-like"/>
    <property type="match status" value="1"/>
</dbReference>
<evidence type="ECO:0000313" key="7">
    <source>
        <dbReference type="EMBL" id="CUS02603.2"/>
    </source>
</evidence>
<comment type="subunit">
    <text evidence="6">Heterooligomer composed of large and small subunits.</text>
</comment>
<keyword evidence="3 6" id="KW-0540">Nuclease</keyword>
<dbReference type="GO" id="GO:0009318">
    <property type="term" value="C:exodeoxyribonuclease VII complex"/>
    <property type="evidence" value="ECO:0007669"/>
    <property type="project" value="UniProtKB-UniRule"/>
</dbReference>
<dbReference type="AlphaFoldDB" id="A0A170PEI5"/>
<dbReference type="PANTHER" id="PTHR34137">
    <property type="entry name" value="EXODEOXYRIBONUCLEASE 7 SMALL SUBUNIT"/>
    <property type="match status" value="1"/>
</dbReference>
<proteinExistence type="inferred from homology"/>
<keyword evidence="8" id="KW-1185">Reference proteome</keyword>
<dbReference type="HAMAP" id="MF_00337">
    <property type="entry name" value="Exonuc_7_S"/>
    <property type="match status" value="1"/>
</dbReference>
<dbReference type="PANTHER" id="PTHR34137:SF1">
    <property type="entry name" value="EXODEOXYRIBONUCLEASE 7 SMALL SUBUNIT"/>
    <property type="match status" value="1"/>
</dbReference>
<comment type="function">
    <text evidence="6">Bidirectionally degrades single-stranded DNA into large acid-insoluble oligonucleotides, which are then degraded further into small acid-soluble oligonucleotides.</text>
</comment>
<dbReference type="EC" id="3.1.11.6" evidence="6"/>
<organism evidence="7 8">
    <name type="scientific">Candidatus Promineifilum breve</name>
    <dbReference type="NCBI Taxonomy" id="1806508"/>
    <lineage>
        <taxon>Bacteria</taxon>
        <taxon>Bacillati</taxon>
        <taxon>Chloroflexota</taxon>
        <taxon>Ardenticatenia</taxon>
        <taxon>Candidatus Promineifilales</taxon>
        <taxon>Candidatus Promineifilaceae</taxon>
        <taxon>Candidatus Promineifilum</taxon>
    </lineage>
</organism>
<evidence type="ECO:0000256" key="4">
    <source>
        <dbReference type="ARBA" id="ARBA00022801"/>
    </source>
</evidence>
<name>A0A170PEI5_9CHLR</name>
<dbReference type="GO" id="GO:0005829">
    <property type="term" value="C:cytosol"/>
    <property type="evidence" value="ECO:0007669"/>
    <property type="project" value="TreeGrafter"/>
</dbReference>
<dbReference type="NCBIfam" id="NF002139">
    <property type="entry name" value="PRK00977.1-3"/>
    <property type="match status" value="1"/>
</dbReference>
<gene>
    <name evidence="6 7" type="primary">xseB</name>
    <name evidence="7" type="ORF">CFX0092_A0725</name>
</gene>
<dbReference type="EMBL" id="LN890655">
    <property type="protein sequence ID" value="CUS02603.2"/>
    <property type="molecule type" value="Genomic_DNA"/>
</dbReference>
<dbReference type="KEGG" id="pbf:CFX0092_A0725"/>
<dbReference type="GO" id="GO:0008855">
    <property type="term" value="F:exodeoxyribonuclease VII activity"/>
    <property type="evidence" value="ECO:0007669"/>
    <property type="project" value="UniProtKB-UniRule"/>
</dbReference>
<dbReference type="Gene3D" id="1.10.287.1040">
    <property type="entry name" value="Exonuclease VII, small subunit"/>
    <property type="match status" value="1"/>
</dbReference>
<comment type="catalytic activity">
    <reaction evidence="6">
        <text>Exonucleolytic cleavage in either 5'- to 3'- or 3'- to 5'-direction to yield nucleoside 5'-phosphates.</text>
        <dbReference type="EC" id="3.1.11.6"/>
    </reaction>
</comment>
<keyword evidence="5 6" id="KW-0269">Exonuclease</keyword>
<protein>
    <recommendedName>
        <fullName evidence="6">Exodeoxyribonuclease 7 small subunit</fullName>
        <ecNumber evidence="6">3.1.11.6</ecNumber>
    </recommendedName>
    <alternativeName>
        <fullName evidence="6">Exodeoxyribonuclease VII small subunit</fullName>
        <shortName evidence="6">Exonuclease VII small subunit</shortName>
    </alternativeName>
</protein>
<keyword evidence="2 6" id="KW-0963">Cytoplasm</keyword>
<sequence length="75" mass="8377">MDDVIEELSFEDALLELEQTVAQLESGNLSLDLSLSLFERGQRLAHHCGELLDKAQLRIEQLTEDGEIVTLSPPN</sequence>
<accession>A0A170PEI5</accession>
<dbReference type="NCBIfam" id="TIGR01280">
    <property type="entry name" value="xseB"/>
    <property type="match status" value="1"/>
</dbReference>
<dbReference type="Pfam" id="PF02609">
    <property type="entry name" value="Exonuc_VII_S"/>
    <property type="match status" value="1"/>
</dbReference>
<evidence type="ECO:0000256" key="2">
    <source>
        <dbReference type="ARBA" id="ARBA00022490"/>
    </source>
</evidence>
<comment type="subcellular location">
    <subcellularLocation>
        <location evidence="6">Cytoplasm</location>
    </subcellularLocation>
</comment>
<dbReference type="Proteomes" id="UP000215027">
    <property type="component" value="Chromosome I"/>
</dbReference>
<evidence type="ECO:0000256" key="3">
    <source>
        <dbReference type="ARBA" id="ARBA00022722"/>
    </source>
</evidence>
<dbReference type="InterPro" id="IPR003761">
    <property type="entry name" value="Exonuc_VII_S"/>
</dbReference>
<comment type="similarity">
    <text evidence="1 6">Belongs to the XseB family.</text>
</comment>